<evidence type="ECO:0000256" key="14">
    <source>
        <dbReference type="SAM" id="Coils"/>
    </source>
</evidence>
<evidence type="ECO:0000256" key="15">
    <source>
        <dbReference type="SAM" id="Phobius"/>
    </source>
</evidence>
<organism evidence="17 18">
    <name type="scientific">Paraburkholderia kururiensis</name>
    <dbReference type="NCBI Taxonomy" id="984307"/>
    <lineage>
        <taxon>Bacteria</taxon>
        <taxon>Pseudomonadati</taxon>
        <taxon>Pseudomonadota</taxon>
        <taxon>Betaproteobacteria</taxon>
        <taxon>Burkholderiales</taxon>
        <taxon>Burkholderiaceae</taxon>
        <taxon>Paraburkholderia</taxon>
    </lineage>
</organism>
<evidence type="ECO:0000256" key="5">
    <source>
        <dbReference type="ARBA" id="ARBA00022553"/>
    </source>
</evidence>
<protein>
    <recommendedName>
        <fullName evidence="3">histidine kinase</fullName>
        <ecNumber evidence="3">2.7.13.3</ecNumber>
    </recommendedName>
</protein>
<dbReference type="InterPro" id="IPR004358">
    <property type="entry name" value="Sig_transdc_His_kin-like_C"/>
</dbReference>
<keyword evidence="12" id="KW-0902">Two-component regulatory system</keyword>
<evidence type="ECO:0000259" key="16">
    <source>
        <dbReference type="PROSITE" id="PS50109"/>
    </source>
</evidence>
<accession>A0ABZ0WR53</accession>
<dbReference type="Gene3D" id="1.10.287.130">
    <property type="match status" value="1"/>
</dbReference>
<dbReference type="Proteomes" id="UP001325479">
    <property type="component" value="Chromosome"/>
</dbReference>
<proteinExistence type="predicted"/>
<dbReference type="RefSeq" id="WP_114814389.1">
    <property type="nucleotide sequence ID" value="NZ_CP139965.1"/>
</dbReference>
<comment type="subcellular location">
    <subcellularLocation>
        <location evidence="2">Cell membrane</location>
        <topology evidence="2">Multi-pass membrane protein</topology>
    </subcellularLocation>
</comment>
<feature type="coiled-coil region" evidence="14">
    <location>
        <begin position="395"/>
        <end position="439"/>
    </location>
</feature>
<dbReference type="GO" id="GO:0005524">
    <property type="term" value="F:ATP binding"/>
    <property type="evidence" value="ECO:0007669"/>
    <property type="project" value="UniProtKB-KW"/>
</dbReference>
<keyword evidence="9" id="KW-0418">Kinase</keyword>
<comment type="catalytic activity">
    <reaction evidence="1">
        <text>ATP + protein L-histidine = ADP + protein N-phospho-L-histidine.</text>
        <dbReference type="EC" id="2.7.13.3"/>
    </reaction>
</comment>
<dbReference type="PANTHER" id="PTHR43065:SF46">
    <property type="entry name" value="C4-DICARBOXYLATE TRANSPORT SENSOR PROTEIN DCTB"/>
    <property type="match status" value="1"/>
</dbReference>
<dbReference type="InterPro" id="IPR017055">
    <property type="entry name" value="Sig_transdc_His_kinase_DctB"/>
</dbReference>
<dbReference type="SMART" id="SM00388">
    <property type="entry name" value="HisKA"/>
    <property type="match status" value="1"/>
</dbReference>
<evidence type="ECO:0000256" key="2">
    <source>
        <dbReference type="ARBA" id="ARBA00004651"/>
    </source>
</evidence>
<keyword evidence="11 15" id="KW-1133">Transmembrane helix</keyword>
<evidence type="ECO:0000256" key="7">
    <source>
        <dbReference type="ARBA" id="ARBA00022692"/>
    </source>
</evidence>
<dbReference type="Gene3D" id="3.30.450.20">
    <property type="entry name" value="PAS domain"/>
    <property type="match status" value="2"/>
</dbReference>
<keyword evidence="13 15" id="KW-0472">Membrane</keyword>
<sequence>MTTTVSIKRADDEAGSDPPADCRYHRRCAEPCERLATEPGDHAELSRLACIRSFRRRDAIVYLTLTAVVTVLCFVGAYRYFFDLGVAGLEASASRELPVHVQRLERETDRFDTLLLALSMNRDVIAYLKGDHSRERSEAINDILRNLNDSTGALQTYLVDTSLHVVASSNPDGPGSFIGRDISYRPYVQRAQPGRVVGYYAVGTTGNMAGYYLAIAANDGAGRRVGIVATKIGLDRIEQDWLHGVERRVVVLDENGVVVLSSRADWKYRLTHAITDEERRRFDETQQYNRANLRPLAWNSVTPPFGDRPFVRAGLPGQERDYLAVTASLPELAMKLVVLADPSDAERLALAQAGFVAVMVALVALLAHIVYERRLDTHEQQLAREALEAAHERLKTRFERRSVELRIANEDLKQQVAERIESERRLRNYQDELIRTENLAVIGQLSAGLAHEINQPLAAMSTLSENAVRFLQRGDTATAQFNLGRISELVTRMGTLTGRLRSFARRSSGEIVAMPLVPSIENAVALLVHRLEKEHVAVKIEAPPEPLFAFGETVRLEQVLVNLLSNAIEAMEESAVREIVIRAYRTYGDGEHVFIDVLDNGIGLSDAVRERLFEPFFTTKKASGLGLGLAISVDIATSFGGSLTCENRPQGGALFRLMLRAAPSEGNASC</sequence>
<evidence type="ECO:0000256" key="11">
    <source>
        <dbReference type="ARBA" id="ARBA00022989"/>
    </source>
</evidence>
<dbReference type="PRINTS" id="PR00344">
    <property type="entry name" value="BCTRLSENSOR"/>
</dbReference>
<evidence type="ECO:0000256" key="3">
    <source>
        <dbReference type="ARBA" id="ARBA00012438"/>
    </source>
</evidence>
<feature type="transmembrane region" description="Helical" evidence="15">
    <location>
        <begin position="60"/>
        <end position="81"/>
    </location>
</feature>
<dbReference type="InterPro" id="IPR005467">
    <property type="entry name" value="His_kinase_dom"/>
</dbReference>
<dbReference type="SMART" id="SM00387">
    <property type="entry name" value="HATPase_c"/>
    <property type="match status" value="1"/>
</dbReference>
<dbReference type="EMBL" id="CP139965">
    <property type="protein sequence ID" value="WQD79890.1"/>
    <property type="molecule type" value="Genomic_DNA"/>
</dbReference>
<dbReference type="InterPro" id="IPR003594">
    <property type="entry name" value="HATPase_dom"/>
</dbReference>
<evidence type="ECO:0000256" key="1">
    <source>
        <dbReference type="ARBA" id="ARBA00000085"/>
    </source>
</evidence>
<dbReference type="InterPro" id="IPR029151">
    <property type="entry name" value="Sensor-like_sf"/>
</dbReference>
<dbReference type="SUPFAM" id="SSF103190">
    <property type="entry name" value="Sensory domain-like"/>
    <property type="match status" value="1"/>
</dbReference>
<evidence type="ECO:0000256" key="8">
    <source>
        <dbReference type="ARBA" id="ARBA00022741"/>
    </source>
</evidence>
<evidence type="ECO:0000256" key="10">
    <source>
        <dbReference type="ARBA" id="ARBA00022840"/>
    </source>
</evidence>
<dbReference type="SUPFAM" id="SSF47384">
    <property type="entry name" value="Homodimeric domain of signal transducing histidine kinase"/>
    <property type="match status" value="1"/>
</dbReference>
<dbReference type="PROSITE" id="PS50109">
    <property type="entry name" value="HIS_KIN"/>
    <property type="match status" value="1"/>
</dbReference>
<feature type="transmembrane region" description="Helical" evidence="15">
    <location>
        <begin position="349"/>
        <end position="371"/>
    </location>
</feature>
<keyword evidence="10 17" id="KW-0067">ATP-binding</keyword>
<evidence type="ECO:0000313" key="18">
    <source>
        <dbReference type="Proteomes" id="UP001325479"/>
    </source>
</evidence>
<evidence type="ECO:0000256" key="12">
    <source>
        <dbReference type="ARBA" id="ARBA00023012"/>
    </source>
</evidence>
<reference evidence="17 18" key="1">
    <citation type="submission" date="2023-12" db="EMBL/GenBank/DDBJ databases">
        <title>Genome sequencing and assembly of bacterial species from a model synthetic community.</title>
        <authorList>
            <person name="Hogle S.L."/>
        </authorList>
    </citation>
    <scope>NUCLEOTIDE SEQUENCE [LARGE SCALE GENOMIC DNA]</scope>
    <source>
        <strain evidence="17 18">HAMBI 2494</strain>
    </source>
</reference>
<evidence type="ECO:0000313" key="17">
    <source>
        <dbReference type="EMBL" id="WQD79890.1"/>
    </source>
</evidence>
<dbReference type="InterPro" id="IPR036097">
    <property type="entry name" value="HisK_dim/P_sf"/>
</dbReference>
<dbReference type="InterPro" id="IPR003661">
    <property type="entry name" value="HisK_dim/P_dom"/>
</dbReference>
<dbReference type="Pfam" id="PF00512">
    <property type="entry name" value="HisKA"/>
    <property type="match status" value="1"/>
</dbReference>
<dbReference type="PANTHER" id="PTHR43065">
    <property type="entry name" value="SENSOR HISTIDINE KINASE"/>
    <property type="match status" value="1"/>
</dbReference>
<dbReference type="InterPro" id="IPR036890">
    <property type="entry name" value="HATPase_C_sf"/>
</dbReference>
<keyword evidence="5" id="KW-0597">Phosphoprotein</keyword>
<dbReference type="Pfam" id="PF02743">
    <property type="entry name" value="dCache_1"/>
    <property type="match status" value="1"/>
</dbReference>
<dbReference type="Gene3D" id="3.30.565.10">
    <property type="entry name" value="Histidine kinase-like ATPase, C-terminal domain"/>
    <property type="match status" value="1"/>
</dbReference>
<dbReference type="SUPFAM" id="SSF55874">
    <property type="entry name" value="ATPase domain of HSP90 chaperone/DNA topoisomerase II/histidine kinase"/>
    <property type="match status" value="1"/>
</dbReference>
<feature type="domain" description="Histidine kinase" evidence="16">
    <location>
        <begin position="448"/>
        <end position="663"/>
    </location>
</feature>
<evidence type="ECO:0000256" key="4">
    <source>
        <dbReference type="ARBA" id="ARBA00022475"/>
    </source>
</evidence>
<evidence type="ECO:0000256" key="13">
    <source>
        <dbReference type="ARBA" id="ARBA00023136"/>
    </source>
</evidence>
<name>A0ABZ0WR53_9BURK</name>
<keyword evidence="8" id="KW-0547">Nucleotide-binding</keyword>
<dbReference type="InterPro" id="IPR033479">
    <property type="entry name" value="dCache_1"/>
</dbReference>
<keyword evidence="18" id="KW-1185">Reference proteome</keyword>
<keyword evidence="14" id="KW-0175">Coiled coil</keyword>
<dbReference type="CDD" id="cd00082">
    <property type="entry name" value="HisKA"/>
    <property type="match status" value="1"/>
</dbReference>
<dbReference type="Pfam" id="PF02518">
    <property type="entry name" value="HATPase_c"/>
    <property type="match status" value="1"/>
</dbReference>
<dbReference type="EC" id="2.7.13.3" evidence="3"/>
<evidence type="ECO:0000256" key="9">
    <source>
        <dbReference type="ARBA" id="ARBA00022777"/>
    </source>
</evidence>
<keyword evidence="6" id="KW-0808">Transferase</keyword>
<keyword evidence="7 15" id="KW-0812">Transmembrane</keyword>
<keyword evidence="4" id="KW-1003">Cell membrane</keyword>
<gene>
    <name evidence="17" type="ORF">U0042_09530</name>
</gene>
<evidence type="ECO:0000256" key="6">
    <source>
        <dbReference type="ARBA" id="ARBA00022679"/>
    </source>
</evidence>
<dbReference type="PIRSF" id="PIRSF036431">
    <property type="entry name" value="STHK_DctB"/>
    <property type="match status" value="1"/>
</dbReference>